<dbReference type="EMBL" id="QUTG01004847">
    <property type="protein sequence ID" value="RHY87032.1"/>
    <property type="molecule type" value="Genomic_DNA"/>
</dbReference>
<dbReference type="AlphaFoldDB" id="A0A397ASL7"/>
<dbReference type="Proteomes" id="UP000285430">
    <property type="component" value="Unassembled WGS sequence"/>
</dbReference>
<evidence type="ECO:0000256" key="6">
    <source>
        <dbReference type="SAM" id="Phobius"/>
    </source>
</evidence>
<proteinExistence type="predicted"/>
<feature type="compositionally biased region" description="Basic and acidic residues" evidence="5">
    <location>
        <begin position="205"/>
        <end position="218"/>
    </location>
</feature>
<evidence type="ECO:0000313" key="14">
    <source>
        <dbReference type="Proteomes" id="UP000285430"/>
    </source>
</evidence>
<evidence type="ECO:0000313" key="13">
    <source>
        <dbReference type="Proteomes" id="UP000284702"/>
    </source>
</evidence>
<keyword evidence="4 6" id="KW-0472">Membrane</keyword>
<evidence type="ECO:0000313" key="12">
    <source>
        <dbReference type="Proteomes" id="UP000266239"/>
    </source>
</evidence>
<evidence type="ECO:0000313" key="9">
    <source>
        <dbReference type="EMBL" id="RHY87032.1"/>
    </source>
</evidence>
<comment type="caution">
    <text evidence="8">The sequence shown here is derived from an EMBL/GenBank/DDBJ whole genome shotgun (WGS) entry which is preliminary data.</text>
</comment>
<dbReference type="GO" id="GO:0005886">
    <property type="term" value="C:plasma membrane"/>
    <property type="evidence" value="ECO:0007669"/>
    <property type="project" value="TreeGrafter"/>
</dbReference>
<feature type="transmembrane region" description="Helical" evidence="6">
    <location>
        <begin position="326"/>
        <end position="348"/>
    </location>
</feature>
<sequence>MNLRVVLVLLWSVLAVLAEGDRDDDRGSLEADSTRTCGAIKNLKVEGYNKSLHIAAIFIVFGVSIVGSLFPVFSAYVTCLRKARSVLTLLNSFGFGVVIATAFIHMIPPAIDTLNHPCLDVKYSGLAMAIVVGTVFLMQVLETELVLLLDEPQLDRDSAVAILKSHRGSTTLSMLAVQLTDDPPLHNQPHAHHHHHHTPSHQTHHSPEHDISTTSTHKSDMRKKINVLIFEIGVAVHSVIVGVNLGVATGPSFSALLVAISFHQFFEGIAVGSSAVTAFSSFRTSALTALGFSITTPLGIALGIAVSSSYSETSAASLWTRGVLDAVAGGILVYTGLVELLTYHYTINPEFHAKTSSARWLNYAFLWLGAMAMAIVGYWV</sequence>
<evidence type="ECO:0000256" key="7">
    <source>
        <dbReference type="SAM" id="SignalP"/>
    </source>
</evidence>
<dbReference type="Proteomes" id="UP000285712">
    <property type="component" value="Unassembled WGS sequence"/>
</dbReference>
<feature type="transmembrane region" description="Helical" evidence="6">
    <location>
        <begin position="123"/>
        <end position="141"/>
    </location>
</feature>
<feature type="region of interest" description="Disordered" evidence="5">
    <location>
        <begin position="183"/>
        <end position="218"/>
    </location>
</feature>
<feature type="transmembrane region" description="Helical" evidence="6">
    <location>
        <begin position="227"/>
        <end position="247"/>
    </location>
</feature>
<feature type="transmembrane region" description="Helical" evidence="6">
    <location>
        <begin position="360"/>
        <end position="379"/>
    </location>
</feature>
<comment type="subcellular location">
    <subcellularLocation>
        <location evidence="1">Membrane</location>
        <topology evidence="1">Multi-pass membrane protein</topology>
    </subcellularLocation>
</comment>
<keyword evidence="2 6" id="KW-0812">Transmembrane</keyword>
<dbReference type="EMBL" id="QUTH01003482">
    <property type="protein sequence ID" value="RHZ19088.1"/>
    <property type="molecule type" value="Genomic_DNA"/>
</dbReference>
<protein>
    <recommendedName>
        <fullName evidence="16">Zinc/iron permease</fullName>
    </recommendedName>
</protein>
<evidence type="ECO:0000256" key="5">
    <source>
        <dbReference type="SAM" id="MobiDB-lite"/>
    </source>
</evidence>
<evidence type="ECO:0000256" key="1">
    <source>
        <dbReference type="ARBA" id="ARBA00004141"/>
    </source>
</evidence>
<dbReference type="VEuPathDB" id="FungiDB:H257_18001"/>
<reference evidence="12 14" key="2">
    <citation type="submission" date="2018-08" db="EMBL/GenBank/DDBJ databases">
        <title>Aphanomyces genome sequencing and annotation.</title>
        <authorList>
            <person name="Minardi D."/>
            <person name="Oidtmann B."/>
            <person name="Van Der Giezen M."/>
            <person name="Studholme D.J."/>
        </authorList>
    </citation>
    <scope>NUCLEOTIDE SEQUENCE [LARGE SCALE GENOMIC DNA]</scope>
    <source>
        <strain evidence="10 14">Da</strain>
        <strain evidence="9 15">Sv</strain>
        <strain evidence="8 12">Yx</strain>
    </source>
</reference>
<evidence type="ECO:0000313" key="11">
    <source>
        <dbReference type="EMBL" id="RQM11021.1"/>
    </source>
</evidence>
<dbReference type="EMBL" id="QUTA01006856">
    <property type="protein sequence ID" value="RHY09304.1"/>
    <property type="molecule type" value="Genomic_DNA"/>
</dbReference>
<evidence type="ECO:0000313" key="15">
    <source>
        <dbReference type="Proteomes" id="UP000285712"/>
    </source>
</evidence>
<keyword evidence="7" id="KW-0732">Signal</keyword>
<feature type="transmembrane region" description="Helical" evidence="6">
    <location>
        <begin position="286"/>
        <end position="306"/>
    </location>
</feature>
<name>A0A397ASL7_APHAT</name>
<dbReference type="GO" id="GO:0005385">
    <property type="term" value="F:zinc ion transmembrane transporter activity"/>
    <property type="evidence" value="ECO:0007669"/>
    <property type="project" value="TreeGrafter"/>
</dbReference>
<evidence type="ECO:0000313" key="10">
    <source>
        <dbReference type="EMBL" id="RHZ19088.1"/>
    </source>
</evidence>
<evidence type="ECO:0000313" key="8">
    <source>
        <dbReference type="EMBL" id="RHY09304.1"/>
    </source>
</evidence>
<evidence type="ECO:0000256" key="3">
    <source>
        <dbReference type="ARBA" id="ARBA00022989"/>
    </source>
</evidence>
<feature type="compositionally biased region" description="Basic residues" evidence="5">
    <location>
        <begin position="189"/>
        <end position="204"/>
    </location>
</feature>
<evidence type="ECO:0008006" key="16">
    <source>
        <dbReference type="Google" id="ProtNLM"/>
    </source>
</evidence>
<feature type="transmembrane region" description="Helical" evidence="6">
    <location>
        <begin position="89"/>
        <end position="111"/>
    </location>
</feature>
<feature type="signal peptide" evidence="7">
    <location>
        <begin position="1"/>
        <end position="18"/>
    </location>
</feature>
<reference evidence="11 13" key="1">
    <citation type="submission" date="2018-07" db="EMBL/GenBank/DDBJ databases">
        <title>Annotation of Aphanomyces astaci genome assembly.</title>
        <authorList>
            <person name="Studholme D.J."/>
        </authorList>
    </citation>
    <scope>NUCLEOTIDE SEQUENCE [LARGE SCALE GENOMIC DNA]</scope>
    <source>
        <strain evidence="11">Pc</strain>
    </source>
</reference>
<dbReference type="PANTHER" id="PTHR11040">
    <property type="entry name" value="ZINC/IRON TRANSPORTER"/>
    <property type="match status" value="1"/>
</dbReference>
<evidence type="ECO:0000256" key="2">
    <source>
        <dbReference type="ARBA" id="ARBA00022692"/>
    </source>
</evidence>
<keyword evidence="3 6" id="KW-1133">Transmembrane helix</keyword>
<dbReference type="Pfam" id="PF02535">
    <property type="entry name" value="Zip"/>
    <property type="match status" value="1"/>
</dbReference>
<gene>
    <name evidence="11" type="ORF">B5M09_011604</name>
    <name evidence="8" type="ORF">DYB25_008787</name>
    <name evidence="9" type="ORF">DYB35_009852</name>
    <name evidence="10" type="ORF">DYB37_007682</name>
</gene>
<accession>A0A397ASL7</accession>
<feature type="chain" id="PRO_5038231222" description="Zinc/iron permease" evidence="7">
    <location>
        <begin position="19"/>
        <end position="380"/>
    </location>
</feature>
<evidence type="ECO:0000256" key="4">
    <source>
        <dbReference type="ARBA" id="ARBA00023136"/>
    </source>
</evidence>
<dbReference type="Proteomes" id="UP000284702">
    <property type="component" value="Unassembled WGS sequence"/>
</dbReference>
<organism evidence="8 12">
    <name type="scientific">Aphanomyces astaci</name>
    <name type="common">Crayfish plague agent</name>
    <dbReference type="NCBI Taxonomy" id="112090"/>
    <lineage>
        <taxon>Eukaryota</taxon>
        <taxon>Sar</taxon>
        <taxon>Stramenopiles</taxon>
        <taxon>Oomycota</taxon>
        <taxon>Saprolegniomycetes</taxon>
        <taxon>Saprolegniales</taxon>
        <taxon>Verrucalvaceae</taxon>
        <taxon>Aphanomyces</taxon>
    </lineage>
</organism>
<dbReference type="PANTHER" id="PTHR11040:SF44">
    <property type="entry name" value="PROTEIN ZNTC-RELATED"/>
    <property type="match status" value="1"/>
</dbReference>
<feature type="transmembrane region" description="Helical" evidence="6">
    <location>
        <begin position="52"/>
        <end position="77"/>
    </location>
</feature>
<dbReference type="EMBL" id="MZMZ02006027">
    <property type="protein sequence ID" value="RQM11021.1"/>
    <property type="molecule type" value="Genomic_DNA"/>
</dbReference>
<dbReference type="InterPro" id="IPR003689">
    <property type="entry name" value="ZIP"/>
</dbReference>
<keyword evidence="13" id="KW-1185">Reference proteome</keyword>
<dbReference type="Proteomes" id="UP000266239">
    <property type="component" value="Unassembled WGS sequence"/>
</dbReference>
<feature type="transmembrane region" description="Helical" evidence="6">
    <location>
        <begin position="253"/>
        <end position="279"/>
    </location>
</feature>